<proteinExistence type="predicted"/>
<accession>A0ABY5VE37</accession>
<dbReference type="InterPro" id="IPR013022">
    <property type="entry name" value="Xyl_isomerase-like_TIM-brl"/>
</dbReference>
<reference evidence="2" key="1">
    <citation type="journal article" date="2022" name="Cell">
        <title>Design, construction, and in vivo augmentation of a complex gut microbiome.</title>
        <authorList>
            <person name="Cheng A.G."/>
            <person name="Ho P.Y."/>
            <person name="Aranda-Diaz A."/>
            <person name="Jain S."/>
            <person name="Yu F.B."/>
            <person name="Meng X."/>
            <person name="Wang M."/>
            <person name="Iakiviak M."/>
            <person name="Nagashima K."/>
            <person name="Zhao A."/>
            <person name="Murugkar P."/>
            <person name="Patil A."/>
            <person name="Atabakhsh K."/>
            <person name="Weakley A."/>
            <person name="Yan J."/>
            <person name="Brumbaugh A.R."/>
            <person name="Higginbottom S."/>
            <person name="Dimas A."/>
            <person name="Shiver A.L."/>
            <person name="Deutschbauer A."/>
            <person name="Neff N."/>
            <person name="Sonnenburg J.L."/>
            <person name="Huang K.C."/>
            <person name="Fischbach M.A."/>
        </authorList>
    </citation>
    <scope>NUCLEOTIDE SEQUENCE</scope>
    <source>
        <strain evidence="2">DSM 19829</strain>
    </source>
</reference>
<evidence type="ECO:0000259" key="1">
    <source>
        <dbReference type="Pfam" id="PF01261"/>
    </source>
</evidence>
<dbReference type="EMBL" id="CP102290">
    <property type="protein sequence ID" value="UWP58884.1"/>
    <property type="molecule type" value="Genomic_DNA"/>
</dbReference>
<evidence type="ECO:0000313" key="2">
    <source>
        <dbReference type="EMBL" id="UWP58884.1"/>
    </source>
</evidence>
<organism evidence="2 3">
    <name type="scientific">Ruminococcus gauvreauii</name>
    <dbReference type="NCBI Taxonomy" id="438033"/>
    <lineage>
        <taxon>Bacteria</taxon>
        <taxon>Bacillati</taxon>
        <taxon>Bacillota</taxon>
        <taxon>Clostridia</taxon>
        <taxon>Eubacteriales</taxon>
        <taxon>Oscillospiraceae</taxon>
        <taxon>Ruminococcus</taxon>
    </lineage>
</organism>
<dbReference type="Gene3D" id="3.20.20.150">
    <property type="entry name" value="Divalent-metal-dependent TIM barrel enzymes"/>
    <property type="match status" value="1"/>
</dbReference>
<dbReference type="Proteomes" id="UP001060164">
    <property type="component" value="Chromosome"/>
</dbReference>
<keyword evidence="3" id="KW-1185">Reference proteome</keyword>
<feature type="domain" description="Xylose isomerase-like TIM barrel" evidence="1">
    <location>
        <begin position="29"/>
        <end position="239"/>
    </location>
</feature>
<dbReference type="InterPro" id="IPR036237">
    <property type="entry name" value="Xyl_isomerase-like_sf"/>
</dbReference>
<gene>
    <name evidence="2" type="ORF">NQ502_16140</name>
</gene>
<dbReference type="SUPFAM" id="SSF51658">
    <property type="entry name" value="Xylose isomerase-like"/>
    <property type="match status" value="1"/>
</dbReference>
<dbReference type="Pfam" id="PF01261">
    <property type="entry name" value="AP_endonuc_2"/>
    <property type="match status" value="1"/>
</dbReference>
<name>A0ABY5VE37_9FIRM</name>
<protein>
    <submittedName>
        <fullName evidence="2">TIM barrel protein</fullName>
    </submittedName>
</protein>
<dbReference type="RefSeq" id="WP_049898010.1">
    <property type="nucleotide sequence ID" value="NZ_CABLBR010000001.1"/>
</dbReference>
<evidence type="ECO:0000313" key="3">
    <source>
        <dbReference type="Proteomes" id="UP001060164"/>
    </source>
</evidence>
<sequence length="322" mass="37676">MIHSFNFTNVDDELARFGGAEQMRQFAEAHGCSGIELQIYQDPAKGWLDGELVQGIHLSFWNNWMDLWAGNEHGLLAEFGDMKTVEEYYGGISREAIIRKLNRELNLASELGAKYVVFHVSEITIPQSYHRRFAYTDEEVIDASCDLINMLMEDREPSYEFLMENLWWPGLNYQRPDMVKRLLEGVRYEKKGLMLDTGHLMNCNTGLRTQEEAVQYIFRILKMQEDILPYIRGVHLNASLSGEYVEEIRGKEPALAETYWDRWCQVFAHVFQMDQHQAFYDPGVLDLVQYIAPEYLTHELISRDLDELGRMIDRQQNVIRSR</sequence>